<dbReference type="InterPro" id="IPR000014">
    <property type="entry name" value="PAS"/>
</dbReference>
<keyword evidence="2" id="KW-0418">Kinase</keyword>
<dbReference type="GO" id="GO:0016301">
    <property type="term" value="F:kinase activity"/>
    <property type="evidence" value="ECO:0007669"/>
    <property type="project" value="UniProtKB-KW"/>
</dbReference>
<keyword evidence="2" id="KW-0808">Transferase</keyword>
<dbReference type="PROSITE" id="PS50112">
    <property type="entry name" value="PAS"/>
    <property type="match status" value="1"/>
</dbReference>
<dbReference type="EMBL" id="JRHH01000005">
    <property type="protein sequence ID" value="KGD67123.1"/>
    <property type="molecule type" value="Genomic_DNA"/>
</dbReference>
<dbReference type="Proteomes" id="UP000029554">
    <property type="component" value="Unassembled WGS sequence"/>
</dbReference>
<dbReference type="NCBIfam" id="TIGR00229">
    <property type="entry name" value="sensory_box"/>
    <property type="match status" value="1"/>
</dbReference>
<evidence type="ECO:0000313" key="2">
    <source>
        <dbReference type="EMBL" id="KGD67123.1"/>
    </source>
</evidence>
<dbReference type="RefSeq" id="WP_035127676.1">
    <property type="nucleotide sequence ID" value="NZ_JRHH01000005.1"/>
</dbReference>
<protein>
    <submittedName>
        <fullName evidence="2">Histidine kinase</fullName>
    </submittedName>
</protein>
<evidence type="ECO:0000259" key="1">
    <source>
        <dbReference type="PROSITE" id="PS50112"/>
    </source>
</evidence>
<dbReference type="eggNOG" id="COG3829">
    <property type="taxonomic scope" value="Bacteria"/>
</dbReference>
<dbReference type="OrthoDB" id="5760647at2"/>
<reference evidence="2 3" key="1">
    <citation type="submission" date="2014-09" db="EMBL/GenBank/DDBJ databases">
        <title>Whole Genome Shotgun of Flavobacterium aquatile LMG 4008.</title>
        <authorList>
            <person name="Gale A.N."/>
            <person name="Pipes S.E."/>
            <person name="Newman J.D."/>
        </authorList>
    </citation>
    <scope>NUCLEOTIDE SEQUENCE [LARGE SCALE GENOMIC DNA]</scope>
    <source>
        <strain evidence="2 3">LMG 4008</strain>
    </source>
</reference>
<feature type="domain" description="PAS" evidence="1">
    <location>
        <begin position="72"/>
        <end position="103"/>
    </location>
</feature>
<comment type="caution">
    <text evidence="2">The sequence shown here is derived from an EMBL/GenBank/DDBJ whole genome shotgun (WGS) entry which is preliminary data.</text>
</comment>
<proteinExistence type="predicted"/>
<dbReference type="STRING" id="1453498.LG45_12920"/>
<dbReference type="CDD" id="cd00130">
    <property type="entry name" value="PAS"/>
    <property type="match status" value="1"/>
</dbReference>
<gene>
    <name evidence="2" type="ORF">LG45_12920</name>
</gene>
<dbReference type="SUPFAM" id="SSF55785">
    <property type="entry name" value="PYP-like sensor domain (PAS domain)"/>
    <property type="match status" value="1"/>
</dbReference>
<accession>A0A095TXR4</accession>
<organism evidence="2 3">
    <name type="scientific">Flavobacterium aquatile LMG 4008 = ATCC 11947</name>
    <dbReference type="NCBI Taxonomy" id="1453498"/>
    <lineage>
        <taxon>Bacteria</taxon>
        <taxon>Pseudomonadati</taxon>
        <taxon>Bacteroidota</taxon>
        <taxon>Flavobacteriia</taxon>
        <taxon>Flavobacteriales</taxon>
        <taxon>Flavobacteriaceae</taxon>
        <taxon>Flavobacterium</taxon>
    </lineage>
</organism>
<dbReference type="InterPro" id="IPR035965">
    <property type="entry name" value="PAS-like_dom_sf"/>
</dbReference>
<dbReference type="Gene3D" id="3.30.450.20">
    <property type="entry name" value="PAS domain"/>
    <property type="match status" value="1"/>
</dbReference>
<name>A0A095TXR4_9FLAO</name>
<sequence>MEFKEYEKAIARYHNNMTLMSLPLNSWSFYTSFFGKIRNSVGDTSLLETIVAQNKWKTTWSFNEQLQDDTVIVVTDANLKIVFASKNIIEMNGYVPEEVIGNSPKMFQGKLTNDKISREISIAVKEQKPFDKVIINYCKDGSIYKCHIKGYPVFNTKGKLTNFIAFEKIAA</sequence>
<dbReference type="AlphaFoldDB" id="A0A095TXR4"/>
<evidence type="ECO:0000313" key="3">
    <source>
        <dbReference type="Proteomes" id="UP000029554"/>
    </source>
</evidence>
<keyword evidence="3" id="KW-1185">Reference proteome</keyword>
<dbReference type="Pfam" id="PF13426">
    <property type="entry name" value="PAS_9"/>
    <property type="match status" value="1"/>
</dbReference>